<reference evidence="1 2" key="1">
    <citation type="submission" date="2019-02" db="EMBL/GenBank/DDBJ databases">
        <title>Investigation of anaerobic lignin degradation for improved lignocellulosic biofuels.</title>
        <authorList>
            <person name="Deangelis K."/>
        </authorList>
    </citation>
    <scope>NUCLEOTIDE SEQUENCE [LARGE SCALE GENOMIC DNA]</scope>
    <source>
        <strain evidence="1 2">159R</strain>
    </source>
</reference>
<keyword evidence="2" id="KW-1185">Reference proteome</keyword>
<dbReference type="AlphaFoldDB" id="A0A4R1NI50"/>
<name>A0A4R1NI50_9GAMM</name>
<evidence type="ECO:0000313" key="1">
    <source>
        <dbReference type="EMBL" id="TCL07322.1"/>
    </source>
</evidence>
<comment type="caution">
    <text evidence="1">The sequence shown here is derived from an EMBL/GenBank/DDBJ whole genome shotgun (WGS) entry which is preliminary data.</text>
</comment>
<sequence>MATIPTQNRALFSSPLSSTTDFTVLTNHCEQFAEILLESSNPAQRQLLCAKMAHCLALLQSTMGNPIPPHLVERLTVDEPPSSSPRFEPESDLLCEYCQVLVRLLTDRTISQDMEPTIIGLLFELVNYLADELRAPRWIRTADGVKIIEEAEVSKEHWIP</sequence>
<protein>
    <submittedName>
        <fullName evidence="1">Uncharacterized protein</fullName>
    </submittedName>
</protein>
<dbReference type="Proteomes" id="UP000294555">
    <property type="component" value="Unassembled WGS sequence"/>
</dbReference>
<organism evidence="1 2">
    <name type="scientific">Sodalis ligni</name>
    <dbReference type="NCBI Taxonomy" id="2697027"/>
    <lineage>
        <taxon>Bacteria</taxon>
        <taxon>Pseudomonadati</taxon>
        <taxon>Pseudomonadota</taxon>
        <taxon>Gammaproteobacteria</taxon>
        <taxon>Enterobacterales</taxon>
        <taxon>Bruguierivoracaceae</taxon>
        <taxon>Sodalis</taxon>
    </lineage>
</organism>
<dbReference type="OrthoDB" id="6577511at2"/>
<evidence type="ECO:0000313" key="2">
    <source>
        <dbReference type="Proteomes" id="UP000294555"/>
    </source>
</evidence>
<accession>A0A4R1NI50</accession>
<dbReference type="EMBL" id="SJOI01000001">
    <property type="protein sequence ID" value="TCL07322.1"/>
    <property type="molecule type" value="Genomic_DNA"/>
</dbReference>
<gene>
    <name evidence="1" type="ORF">EZJ58_5638</name>
</gene>
<dbReference type="RefSeq" id="WP_132927431.1">
    <property type="nucleotide sequence ID" value="NZ_SJOI01000001.1"/>
</dbReference>
<proteinExistence type="predicted"/>